<dbReference type="AlphaFoldDB" id="A0A1G8GFR6"/>
<dbReference type="EMBL" id="LT629695">
    <property type="protein sequence ID" value="SDH93213.1"/>
    <property type="molecule type" value="Genomic_DNA"/>
</dbReference>
<dbReference type="Proteomes" id="UP000198822">
    <property type="component" value="Chromosome I"/>
</dbReference>
<feature type="transmembrane region" description="Helical" evidence="2">
    <location>
        <begin position="59"/>
        <end position="78"/>
    </location>
</feature>
<dbReference type="GO" id="GO:0016020">
    <property type="term" value="C:membrane"/>
    <property type="evidence" value="ECO:0007669"/>
    <property type="project" value="InterPro"/>
</dbReference>
<evidence type="ECO:0000256" key="1">
    <source>
        <dbReference type="ARBA" id="ARBA00007362"/>
    </source>
</evidence>
<keyword evidence="2" id="KW-1133">Transmembrane helix</keyword>
<evidence type="ECO:0000256" key="2">
    <source>
        <dbReference type="SAM" id="Phobius"/>
    </source>
</evidence>
<feature type="transmembrane region" description="Helical" evidence="2">
    <location>
        <begin position="289"/>
        <end position="307"/>
    </location>
</feature>
<feature type="transmembrane region" description="Helical" evidence="2">
    <location>
        <begin position="145"/>
        <end position="163"/>
    </location>
</feature>
<feature type="transmembrane region" description="Helical" evidence="2">
    <location>
        <begin position="263"/>
        <end position="283"/>
    </location>
</feature>
<feature type="transmembrane region" description="Helical" evidence="2">
    <location>
        <begin position="201"/>
        <end position="219"/>
    </location>
</feature>
<gene>
    <name evidence="4" type="ORF">SAMN04489720_2911</name>
</gene>
<sequence length="319" mass="31976">MPARVGGARDDERVTSPAPASSTAARPLVLVAAAVTVLLWAFAFVAIRAVGDELSPGPLALVRLGSALPVLLVIAAVVRPAFPRGRGLALVLAYGVAWFAAYTVVLNWAEHHLDAGTAAMLVNVAPLLVAVVAGFTFGEGFPRPLVVGLVVAFAGVVLIALGSRGAPTIDGLGIALGLLAAVLYAAGVLTQKVALRTVEPVAATWVGCAAGLLATLPFAPQAFGELQSASTGAIVAALALGVGSTAIAFSTWAYVLQHSGAGPAAATTLVVPALATLIAWLVLGEVPTLLALIGGALALGGVTISRLRPRRRARGVVAP</sequence>
<organism evidence="4 5">
    <name type="scientific">Agrococcus jejuensis</name>
    <dbReference type="NCBI Taxonomy" id="399736"/>
    <lineage>
        <taxon>Bacteria</taxon>
        <taxon>Bacillati</taxon>
        <taxon>Actinomycetota</taxon>
        <taxon>Actinomycetes</taxon>
        <taxon>Micrococcales</taxon>
        <taxon>Microbacteriaceae</taxon>
        <taxon>Agrococcus</taxon>
    </lineage>
</organism>
<keyword evidence="2" id="KW-0812">Transmembrane</keyword>
<comment type="similarity">
    <text evidence="1">Belongs to the EamA transporter family.</text>
</comment>
<proteinExistence type="inferred from homology"/>
<name>A0A1G8GFR6_9MICO</name>
<accession>A0A1G8GFR6</accession>
<feature type="transmembrane region" description="Helical" evidence="2">
    <location>
        <begin position="28"/>
        <end position="47"/>
    </location>
</feature>
<protein>
    <submittedName>
        <fullName evidence="4">Threonine/homoserine efflux transporter RhtA</fullName>
    </submittedName>
</protein>
<keyword evidence="5" id="KW-1185">Reference proteome</keyword>
<feature type="transmembrane region" description="Helical" evidence="2">
    <location>
        <begin position="231"/>
        <end position="256"/>
    </location>
</feature>
<evidence type="ECO:0000313" key="4">
    <source>
        <dbReference type="EMBL" id="SDH93213.1"/>
    </source>
</evidence>
<dbReference type="PANTHER" id="PTHR12715">
    <property type="entry name" value="TRANSPORTER, DRUG/METABOLITE EXPORTER FAMILY"/>
    <property type="match status" value="1"/>
</dbReference>
<dbReference type="OrthoDB" id="3744378at2"/>
<dbReference type="InterPro" id="IPR052756">
    <property type="entry name" value="Alkyne_AA_exporter"/>
</dbReference>
<reference evidence="5" key="1">
    <citation type="submission" date="2016-10" db="EMBL/GenBank/DDBJ databases">
        <authorList>
            <person name="Varghese N."/>
            <person name="Submissions S."/>
        </authorList>
    </citation>
    <scope>NUCLEOTIDE SEQUENCE [LARGE SCALE GENOMIC DNA]</scope>
    <source>
        <strain evidence="5">DSM 22002</strain>
    </source>
</reference>
<dbReference type="STRING" id="399736.SAMN04489720_2911"/>
<feature type="transmembrane region" description="Helical" evidence="2">
    <location>
        <begin position="169"/>
        <end position="189"/>
    </location>
</feature>
<feature type="domain" description="EamA" evidence="3">
    <location>
        <begin position="172"/>
        <end position="304"/>
    </location>
</feature>
<dbReference type="Pfam" id="PF00892">
    <property type="entry name" value="EamA"/>
    <property type="match status" value="2"/>
</dbReference>
<keyword evidence="2" id="KW-0472">Membrane</keyword>
<evidence type="ECO:0000259" key="3">
    <source>
        <dbReference type="Pfam" id="PF00892"/>
    </source>
</evidence>
<feature type="domain" description="EamA" evidence="3">
    <location>
        <begin position="30"/>
        <end position="160"/>
    </location>
</feature>
<dbReference type="InterPro" id="IPR037185">
    <property type="entry name" value="EmrE-like"/>
</dbReference>
<dbReference type="SUPFAM" id="SSF103481">
    <property type="entry name" value="Multidrug resistance efflux transporter EmrE"/>
    <property type="match status" value="2"/>
</dbReference>
<feature type="transmembrane region" description="Helical" evidence="2">
    <location>
        <begin position="115"/>
        <end position="138"/>
    </location>
</feature>
<dbReference type="InterPro" id="IPR000620">
    <property type="entry name" value="EamA_dom"/>
</dbReference>
<dbReference type="PANTHER" id="PTHR12715:SF4">
    <property type="entry name" value="EAMA DOMAIN-CONTAINING PROTEIN"/>
    <property type="match status" value="1"/>
</dbReference>
<feature type="transmembrane region" description="Helical" evidence="2">
    <location>
        <begin position="90"/>
        <end position="109"/>
    </location>
</feature>
<evidence type="ECO:0000313" key="5">
    <source>
        <dbReference type="Proteomes" id="UP000198822"/>
    </source>
</evidence>